<dbReference type="InterPro" id="IPR006771">
    <property type="entry name" value="CetA-like"/>
</dbReference>
<dbReference type="OrthoDB" id="3682664at2759"/>
<name>A0A086T4J0_HAPC1</name>
<accession>A0A086T4J0</accession>
<reference evidence="3" key="1">
    <citation type="journal article" date="2014" name="Genome Announc.">
        <title>Genome sequence and annotation of Acremonium chrysogenum, producer of the beta-lactam antibiotic cephalosporin C.</title>
        <authorList>
            <person name="Terfehr D."/>
            <person name="Dahlmann T.A."/>
            <person name="Specht T."/>
            <person name="Zadra I."/>
            <person name="Kuernsteiner H."/>
            <person name="Kueck U."/>
        </authorList>
    </citation>
    <scope>NUCLEOTIDE SEQUENCE [LARGE SCALE GENOMIC DNA]</scope>
    <source>
        <strain evidence="3">ATCC 11550 / CBS 779.69 / DSM 880 / IAM 14645 / JCM 23072 / IMI 49137</strain>
    </source>
</reference>
<sequence>MKFSIIAALSAILGTAAAANQAIVINDCKSPIYVQSFPYDGGKPGPLTTVKPGKRFTENLRASGSTVKIATTKTLTEPLFFGYSSTASPNYVYCNEWGNPFADEHNILNPGPGCEKFDCEAGDEECYSTPDMKKVYGCPKPVTLYTRLCA</sequence>
<dbReference type="EMBL" id="JPKY01000051">
    <property type="protein sequence ID" value="KFH44272.1"/>
    <property type="molecule type" value="Genomic_DNA"/>
</dbReference>
<dbReference type="HOGENOM" id="CLU_144311_0_0_1"/>
<proteinExistence type="predicted"/>
<comment type="caution">
    <text evidence="2">The sequence shown here is derived from an EMBL/GenBank/DDBJ whole genome shotgun (WGS) entry which is preliminary data.</text>
</comment>
<evidence type="ECO:0000313" key="3">
    <source>
        <dbReference type="Proteomes" id="UP000029964"/>
    </source>
</evidence>
<dbReference type="Pfam" id="PF04681">
    <property type="entry name" value="Bys1"/>
    <property type="match status" value="1"/>
</dbReference>
<feature type="signal peptide" evidence="1">
    <location>
        <begin position="1"/>
        <end position="18"/>
    </location>
</feature>
<protein>
    <submittedName>
        <fullName evidence="2">Uncharacterized protein</fullName>
    </submittedName>
</protein>
<gene>
    <name evidence="2" type="ORF">ACRE_049350</name>
</gene>
<evidence type="ECO:0000256" key="1">
    <source>
        <dbReference type="SAM" id="SignalP"/>
    </source>
</evidence>
<dbReference type="AlphaFoldDB" id="A0A086T4J0"/>
<keyword evidence="3" id="KW-1185">Reference proteome</keyword>
<feature type="chain" id="PRO_5001815346" evidence="1">
    <location>
        <begin position="19"/>
        <end position="150"/>
    </location>
</feature>
<evidence type="ECO:0000313" key="2">
    <source>
        <dbReference type="EMBL" id="KFH44272.1"/>
    </source>
</evidence>
<dbReference type="Proteomes" id="UP000029964">
    <property type="component" value="Unassembled WGS sequence"/>
</dbReference>
<keyword evidence="1" id="KW-0732">Signal</keyword>
<organism evidence="2 3">
    <name type="scientific">Hapsidospora chrysogenum (strain ATCC 11550 / CBS 779.69 / DSM 880 / IAM 14645 / JCM 23072 / IMI 49137)</name>
    <name type="common">Acremonium chrysogenum</name>
    <dbReference type="NCBI Taxonomy" id="857340"/>
    <lineage>
        <taxon>Eukaryota</taxon>
        <taxon>Fungi</taxon>
        <taxon>Dikarya</taxon>
        <taxon>Ascomycota</taxon>
        <taxon>Pezizomycotina</taxon>
        <taxon>Sordariomycetes</taxon>
        <taxon>Hypocreomycetidae</taxon>
        <taxon>Hypocreales</taxon>
        <taxon>Bionectriaceae</taxon>
        <taxon>Hapsidospora</taxon>
    </lineage>
</organism>